<dbReference type="Proteomes" id="UP001331561">
    <property type="component" value="Unassembled WGS sequence"/>
</dbReference>
<dbReference type="SFLD" id="SFLDG00358">
    <property type="entry name" value="Main_(cytGST)"/>
    <property type="match status" value="1"/>
</dbReference>
<dbReference type="GO" id="GO:0004364">
    <property type="term" value="F:glutathione transferase activity"/>
    <property type="evidence" value="ECO:0007669"/>
    <property type="project" value="UniProtKB-EC"/>
</dbReference>
<dbReference type="InterPro" id="IPR004046">
    <property type="entry name" value="GST_C"/>
</dbReference>
<dbReference type="PANTHER" id="PTHR43986:SF1">
    <property type="entry name" value="ELONGATION FACTOR 1-GAMMA"/>
    <property type="match status" value="1"/>
</dbReference>
<dbReference type="SFLD" id="SFLDS00019">
    <property type="entry name" value="Glutathione_Transferase_(cytos"/>
    <property type="match status" value="1"/>
</dbReference>
<dbReference type="Pfam" id="PF00043">
    <property type="entry name" value="GST_C"/>
    <property type="match status" value="1"/>
</dbReference>
<dbReference type="NCBIfam" id="NF007682">
    <property type="entry name" value="PRK10357.1"/>
    <property type="match status" value="1"/>
</dbReference>
<dbReference type="PROSITE" id="PS50404">
    <property type="entry name" value="GST_NTER"/>
    <property type="match status" value="1"/>
</dbReference>
<comment type="caution">
    <text evidence="3">The sequence shown here is derived from an EMBL/GenBank/DDBJ whole genome shotgun (WGS) entry which is preliminary data.</text>
</comment>
<reference evidence="3 4" key="1">
    <citation type="submission" date="2024-01" db="EMBL/GenBank/DDBJ databases">
        <title>Uliginosibacterium soil sp. nov.</title>
        <authorList>
            <person name="Lv Y."/>
        </authorList>
    </citation>
    <scope>NUCLEOTIDE SEQUENCE [LARGE SCALE GENOMIC DNA]</scope>
    <source>
        <strain evidence="3 4">H3</strain>
    </source>
</reference>
<keyword evidence="3" id="KW-0808">Transferase</keyword>
<accession>A0ABU6JZG1</accession>
<dbReference type="InterPro" id="IPR004045">
    <property type="entry name" value="Glutathione_S-Trfase_N"/>
</dbReference>
<organism evidence="3 4">
    <name type="scientific">Uliginosibacterium silvisoli</name>
    <dbReference type="NCBI Taxonomy" id="3114758"/>
    <lineage>
        <taxon>Bacteria</taxon>
        <taxon>Pseudomonadati</taxon>
        <taxon>Pseudomonadota</taxon>
        <taxon>Betaproteobacteria</taxon>
        <taxon>Rhodocyclales</taxon>
        <taxon>Zoogloeaceae</taxon>
        <taxon>Uliginosibacterium</taxon>
    </lineage>
</organism>
<evidence type="ECO:0000313" key="4">
    <source>
        <dbReference type="Proteomes" id="UP001331561"/>
    </source>
</evidence>
<feature type="domain" description="GST C-terminal" evidence="2">
    <location>
        <begin position="87"/>
        <end position="206"/>
    </location>
</feature>
<dbReference type="SUPFAM" id="SSF47616">
    <property type="entry name" value="GST C-terminal domain-like"/>
    <property type="match status" value="1"/>
</dbReference>
<evidence type="ECO:0000313" key="3">
    <source>
        <dbReference type="EMBL" id="MEC5384745.1"/>
    </source>
</evidence>
<dbReference type="RefSeq" id="WP_327597714.1">
    <property type="nucleotide sequence ID" value="NZ_JAYXHS010000001.1"/>
</dbReference>
<dbReference type="PANTHER" id="PTHR43986">
    <property type="entry name" value="ELONGATION FACTOR 1-GAMMA"/>
    <property type="match status" value="1"/>
</dbReference>
<evidence type="ECO:0000259" key="1">
    <source>
        <dbReference type="PROSITE" id="PS50404"/>
    </source>
</evidence>
<feature type="domain" description="GST N-terminal" evidence="1">
    <location>
        <begin position="1"/>
        <end position="78"/>
    </location>
</feature>
<dbReference type="InterPro" id="IPR036249">
    <property type="entry name" value="Thioredoxin-like_sf"/>
</dbReference>
<gene>
    <name evidence="3" type="ORF">VVD49_03370</name>
</gene>
<dbReference type="InterPro" id="IPR036282">
    <property type="entry name" value="Glutathione-S-Trfase_C_sf"/>
</dbReference>
<keyword evidence="4" id="KW-1185">Reference proteome</keyword>
<dbReference type="SUPFAM" id="SSF52833">
    <property type="entry name" value="Thioredoxin-like"/>
    <property type="match status" value="1"/>
</dbReference>
<dbReference type="Pfam" id="PF13409">
    <property type="entry name" value="GST_N_2"/>
    <property type="match status" value="1"/>
</dbReference>
<dbReference type="Gene3D" id="3.40.30.10">
    <property type="entry name" value="Glutaredoxin"/>
    <property type="match status" value="1"/>
</dbReference>
<dbReference type="Gene3D" id="1.20.1050.10">
    <property type="match status" value="1"/>
</dbReference>
<name>A0ABU6JZG1_9RHOO</name>
<dbReference type="PROSITE" id="PS50405">
    <property type="entry name" value="GST_CTER"/>
    <property type="match status" value="1"/>
</dbReference>
<protein>
    <submittedName>
        <fullName evidence="3">Glutathione S-transferase</fullName>
        <ecNumber evidence="3">2.5.1.18</ecNumber>
    </submittedName>
</protein>
<dbReference type="InterPro" id="IPR050802">
    <property type="entry name" value="EF-GSTs"/>
</dbReference>
<dbReference type="InterPro" id="IPR040079">
    <property type="entry name" value="Glutathione_S-Trfase"/>
</dbReference>
<dbReference type="EC" id="2.5.1.18" evidence="3"/>
<dbReference type="InterPro" id="IPR010987">
    <property type="entry name" value="Glutathione-S-Trfase_C-like"/>
</dbReference>
<dbReference type="EMBL" id="JAYXHS010000001">
    <property type="protein sequence ID" value="MEC5384745.1"/>
    <property type="molecule type" value="Genomic_DNA"/>
</dbReference>
<dbReference type="CDD" id="cd03205">
    <property type="entry name" value="GST_C_6"/>
    <property type="match status" value="1"/>
</dbReference>
<proteinExistence type="predicted"/>
<evidence type="ECO:0000259" key="2">
    <source>
        <dbReference type="PROSITE" id="PS50405"/>
    </source>
</evidence>
<sequence length="206" mass="22657">MKLIGSLTSPYVRKIRVMLLEKNLPFDLVIDSPWEPSTHVSDFNPLGKVPALVTDEGETLFDSNILAEYIELLDVAPPHAPKFLPADRAAALRIRQLVMLADGIADAGVAVFLEIKRPVDHQDANWLARQHGKILRGLAALESRASASTWLAGEEMSLADIALGCVLLWLDIRVSTLKWRDDHPALSRLVATLSARPSFQNTIPPA</sequence>